<feature type="compositionally biased region" description="Polar residues" evidence="1">
    <location>
        <begin position="1"/>
        <end position="18"/>
    </location>
</feature>
<organism evidence="2 3">
    <name type="scientific">Paramecium primaurelia</name>
    <dbReference type="NCBI Taxonomy" id="5886"/>
    <lineage>
        <taxon>Eukaryota</taxon>
        <taxon>Sar</taxon>
        <taxon>Alveolata</taxon>
        <taxon>Ciliophora</taxon>
        <taxon>Intramacronucleata</taxon>
        <taxon>Oligohymenophorea</taxon>
        <taxon>Peniculida</taxon>
        <taxon>Parameciidae</taxon>
        <taxon>Paramecium</taxon>
    </lineage>
</organism>
<feature type="region of interest" description="Disordered" evidence="1">
    <location>
        <begin position="1"/>
        <end position="311"/>
    </location>
</feature>
<feature type="compositionally biased region" description="Polar residues" evidence="1">
    <location>
        <begin position="124"/>
        <end position="175"/>
    </location>
</feature>
<feature type="compositionally biased region" description="Low complexity" evidence="1">
    <location>
        <begin position="185"/>
        <end position="194"/>
    </location>
</feature>
<dbReference type="EMBL" id="CAJJDM010000084">
    <property type="protein sequence ID" value="CAD8088463.1"/>
    <property type="molecule type" value="Genomic_DNA"/>
</dbReference>
<protein>
    <submittedName>
        <fullName evidence="2">Uncharacterized protein</fullName>
    </submittedName>
</protein>
<feature type="compositionally biased region" description="Basic and acidic residues" evidence="1">
    <location>
        <begin position="23"/>
        <end position="33"/>
    </location>
</feature>
<sequence>MLKLKTSQQTNKQITKPENMTIVKKDDPKTSIDHDEEQDETNLVEVAKKSEKKQPTIQQTKNDGWQQSDDPKDLPTNGIGKKTAASFKKQDEPVIEIRNEEFPDIATVDDMTKPTKKQKKMNIQPKQDQPIQTATNNAGLFTNSSSKTQPQTTANIQTKNIQLNSNSGSLTFTNTKKQEHTAYFQQQQQESIKSSQKEESQAQPKIQETQKSYPSKQVNLSRNTNTVSQQVVNEQQKQIKVEESIPTFINSKAKGNPPVVSQQQQQLKEQQSQQQQQQQQQINDDEDSDGWETVEKKRKAKGSFQRNQKQT</sequence>
<comment type="caution">
    <text evidence="2">The sequence shown here is derived from an EMBL/GenBank/DDBJ whole genome shotgun (WGS) entry which is preliminary data.</text>
</comment>
<feature type="compositionally biased region" description="Acidic residues" evidence="1">
    <location>
        <begin position="283"/>
        <end position="292"/>
    </location>
</feature>
<evidence type="ECO:0000313" key="2">
    <source>
        <dbReference type="EMBL" id="CAD8088463.1"/>
    </source>
</evidence>
<keyword evidence="3" id="KW-1185">Reference proteome</keyword>
<dbReference type="AlphaFoldDB" id="A0A8S1NG35"/>
<proteinExistence type="predicted"/>
<reference evidence="2" key="1">
    <citation type="submission" date="2021-01" db="EMBL/GenBank/DDBJ databases">
        <authorList>
            <consortium name="Genoscope - CEA"/>
            <person name="William W."/>
        </authorList>
    </citation>
    <scope>NUCLEOTIDE SEQUENCE</scope>
</reference>
<dbReference type="OMA" id="QNTNDGW"/>
<feature type="compositionally biased region" description="Basic and acidic residues" evidence="1">
    <location>
        <begin position="88"/>
        <end position="101"/>
    </location>
</feature>
<evidence type="ECO:0000256" key="1">
    <source>
        <dbReference type="SAM" id="MobiDB-lite"/>
    </source>
</evidence>
<feature type="compositionally biased region" description="Low complexity" evidence="1">
    <location>
        <begin position="262"/>
        <end position="281"/>
    </location>
</feature>
<evidence type="ECO:0000313" key="3">
    <source>
        <dbReference type="Proteomes" id="UP000688137"/>
    </source>
</evidence>
<gene>
    <name evidence="2" type="ORF">PPRIM_AZ9-3.1.T0810066</name>
</gene>
<feature type="compositionally biased region" description="Polar residues" evidence="1">
    <location>
        <begin position="206"/>
        <end position="236"/>
    </location>
</feature>
<accession>A0A8S1NG35</accession>
<name>A0A8S1NG35_PARPR</name>
<dbReference type="Proteomes" id="UP000688137">
    <property type="component" value="Unassembled WGS sequence"/>
</dbReference>
<feature type="compositionally biased region" description="Polar residues" evidence="1">
    <location>
        <begin position="55"/>
        <end position="68"/>
    </location>
</feature>